<protein>
    <submittedName>
        <fullName evidence="2">Cyclic nucleotide-binding domain-containing protein</fullName>
    </submittedName>
</protein>
<dbReference type="AlphaFoldDB" id="A0A4V2YZD2"/>
<dbReference type="Gene3D" id="2.60.120.10">
    <property type="entry name" value="Jelly Rolls"/>
    <property type="match status" value="1"/>
</dbReference>
<dbReference type="Pfam" id="PF00027">
    <property type="entry name" value="cNMP_binding"/>
    <property type="match status" value="1"/>
</dbReference>
<dbReference type="PROSITE" id="PS50042">
    <property type="entry name" value="CNMP_BINDING_3"/>
    <property type="match status" value="1"/>
</dbReference>
<accession>A0A4V2YZD2</accession>
<evidence type="ECO:0000313" key="3">
    <source>
        <dbReference type="Proteomes" id="UP000294739"/>
    </source>
</evidence>
<dbReference type="CDD" id="cd00038">
    <property type="entry name" value="CAP_ED"/>
    <property type="match status" value="1"/>
</dbReference>
<dbReference type="SUPFAM" id="SSF51206">
    <property type="entry name" value="cAMP-binding domain-like"/>
    <property type="match status" value="1"/>
</dbReference>
<sequence>MPTTRIDATVTSLSWIPSAAVTGLTKAAFETGFTHYDPPPPDVVDDLEHLRSDDRFRYANMLSGWAEIEDGRVVRAGYAGSSGVLMGSTTVRIGRLGARFAAVALPELRREPEYLPDGSVRLVQTCGGRTALPAPRAVPHPPFVKLQSPLVWTTLALILRPDGTSTVELPGASAFPRHWVYDAEGALTLKSGLTDYSAWAAHSFGARTPWGEEDSPALTVAVESAFERMLSRLLMTGEQRPRIRTLDADEMLTLQGEAGDELYLLLDGVLRVEVDGRRLAEVGPGAVLGERAVLEGGRRTSTLSAVTPVRVAVAPGSAIDRDRLAELADSHRREDVVA</sequence>
<dbReference type="InterPro" id="IPR000595">
    <property type="entry name" value="cNMP-bd_dom"/>
</dbReference>
<evidence type="ECO:0000259" key="1">
    <source>
        <dbReference type="PROSITE" id="PS50042"/>
    </source>
</evidence>
<feature type="domain" description="Cyclic nucleotide-binding" evidence="1">
    <location>
        <begin position="244"/>
        <end position="311"/>
    </location>
</feature>
<proteinExistence type="predicted"/>
<dbReference type="InterPro" id="IPR014710">
    <property type="entry name" value="RmlC-like_jellyroll"/>
</dbReference>
<dbReference type="InterPro" id="IPR018490">
    <property type="entry name" value="cNMP-bd_dom_sf"/>
</dbReference>
<dbReference type="OrthoDB" id="41390at2"/>
<dbReference type="RefSeq" id="WP_131901711.1">
    <property type="nucleotide sequence ID" value="NZ_SMKZ01000081.1"/>
</dbReference>
<comment type="caution">
    <text evidence="2">The sequence shown here is derived from an EMBL/GenBank/DDBJ whole genome shotgun (WGS) entry which is preliminary data.</text>
</comment>
<dbReference type="InParanoid" id="A0A4V2YZD2"/>
<dbReference type="Proteomes" id="UP000294739">
    <property type="component" value="Unassembled WGS sequence"/>
</dbReference>
<evidence type="ECO:0000313" key="2">
    <source>
        <dbReference type="EMBL" id="TDD96647.1"/>
    </source>
</evidence>
<name>A0A4V2YZD2_9ACTN</name>
<organism evidence="2 3">
    <name type="scientific">Jiangella asiatica</name>
    <dbReference type="NCBI Taxonomy" id="2530372"/>
    <lineage>
        <taxon>Bacteria</taxon>
        <taxon>Bacillati</taxon>
        <taxon>Actinomycetota</taxon>
        <taxon>Actinomycetes</taxon>
        <taxon>Jiangellales</taxon>
        <taxon>Jiangellaceae</taxon>
        <taxon>Jiangella</taxon>
    </lineage>
</organism>
<keyword evidence="3" id="KW-1185">Reference proteome</keyword>
<gene>
    <name evidence="2" type="ORF">E1269_30330</name>
</gene>
<reference evidence="2 3" key="1">
    <citation type="submission" date="2019-03" db="EMBL/GenBank/DDBJ databases">
        <title>Draft genome sequences of novel Actinobacteria.</title>
        <authorList>
            <person name="Sahin N."/>
            <person name="Ay H."/>
            <person name="Saygin H."/>
        </authorList>
    </citation>
    <scope>NUCLEOTIDE SEQUENCE [LARGE SCALE GENOMIC DNA]</scope>
    <source>
        <strain evidence="2 3">5K138</strain>
    </source>
</reference>
<dbReference type="EMBL" id="SMKZ01000081">
    <property type="protein sequence ID" value="TDD96647.1"/>
    <property type="molecule type" value="Genomic_DNA"/>
</dbReference>